<dbReference type="Proteomes" id="UP001248709">
    <property type="component" value="Unassembled WGS sequence"/>
</dbReference>
<organism evidence="1 2">
    <name type="scientific">Paenibacillus forsythiae</name>
    <dbReference type="NCBI Taxonomy" id="365616"/>
    <lineage>
        <taxon>Bacteria</taxon>
        <taxon>Bacillati</taxon>
        <taxon>Bacillota</taxon>
        <taxon>Bacilli</taxon>
        <taxon>Bacillales</taxon>
        <taxon>Paenibacillaceae</taxon>
        <taxon>Paenibacillus</taxon>
    </lineage>
</organism>
<dbReference type="EMBL" id="JAUSUY010000025">
    <property type="protein sequence ID" value="MDT3428725.1"/>
    <property type="molecule type" value="Genomic_DNA"/>
</dbReference>
<dbReference type="RefSeq" id="WP_025697475.1">
    <property type="nucleotide sequence ID" value="NZ_JAUSUY010000025.1"/>
</dbReference>
<evidence type="ECO:0000313" key="2">
    <source>
        <dbReference type="Proteomes" id="UP001248709"/>
    </source>
</evidence>
<gene>
    <name evidence="1" type="ORF">J2Z22_004318</name>
</gene>
<reference evidence="1 2" key="1">
    <citation type="submission" date="2023-07" db="EMBL/GenBank/DDBJ databases">
        <title>Genomic Encyclopedia of Type Strains, Phase IV (KMG-IV): sequencing the most valuable type-strain genomes for metagenomic binning, comparative biology and taxonomic classification.</title>
        <authorList>
            <person name="Goeker M."/>
        </authorList>
    </citation>
    <scope>NUCLEOTIDE SEQUENCE [LARGE SCALE GENOMIC DNA]</scope>
    <source>
        <strain evidence="1 2">T98</strain>
    </source>
</reference>
<evidence type="ECO:0000313" key="1">
    <source>
        <dbReference type="EMBL" id="MDT3428725.1"/>
    </source>
</evidence>
<comment type="caution">
    <text evidence="1">The sequence shown here is derived from an EMBL/GenBank/DDBJ whole genome shotgun (WGS) entry which is preliminary data.</text>
</comment>
<name>A0ABU3HD31_9BACL</name>
<proteinExistence type="predicted"/>
<protein>
    <submittedName>
        <fullName evidence="1">Uncharacterized protein</fullName>
    </submittedName>
</protein>
<keyword evidence="2" id="KW-1185">Reference proteome</keyword>
<accession>A0ABU3HD31</accession>
<sequence length="83" mass="9441">MVTLIVSKAEAIKVIQEQIDKCPLRTQEDKYSSTWNTTTSIILERFFSDQTIAQTFVMKSFSTMKNDAYQLGLAFPSHHPEGP</sequence>